<dbReference type="InterPro" id="IPR019430">
    <property type="entry name" value="7TM_GPCR_serpentine_rcpt_Srx"/>
</dbReference>
<dbReference type="STRING" id="31234.E3LHF5"/>
<dbReference type="AlphaFoldDB" id="E3LHF5"/>
<evidence type="ECO:0000313" key="7">
    <source>
        <dbReference type="EMBL" id="EFO95209.1"/>
    </source>
</evidence>
<evidence type="ECO:0000256" key="4">
    <source>
        <dbReference type="ARBA" id="ARBA00023136"/>
    </source>
</evidence>
<feature type="domain" description="G-protein coupled receptors family 1 profile" evidence="6">
    <location>
        <begin position="22"/>
        <end position="237"/>
    </location>
</feature>
<reference evidence="7" key="1">
    <citation type="submission" date="2007-07" db="EMBL/GenBank/DDBJ databases">
        <title>PCAP assembly of the Caenorhabditis remanei genome.</title>
        <authorList>
            <consortium name="The Caenorhabditis remanei Sequencing Consortium"/>
            <person name="Wilson R.K."/>
        </authorList>
    </citation>
    <scope>NUCLEOTIDE SEQUENCE [LARGE SCALE GENOMIC DNA]</scope>
    <source>
        <strain evidence="7">PB4641</strain>
    </source>
</reference>
<keyword evidence="2 5" id="KW-0812">Transmembrane</keyword>
<evidence type="ECO:0000256" key="5">
    <source>
        <dbReference type="SAM" id="Phobius"/>
    </source>
</evidence>
<keyword evidence="4 5" id="KW-0472">Membrane</keyword>
<dbReference type="HOGENOM" id="CLU_059630_1_0_1"/>
<protein>
    <recommendedName>
        <fullName evidence="6">G-protein coupled receptors family 1 profile domain-containing protein</fullName>
    </recommendedName>
</protein>
<dbReference type="OMA" id="CAISTRE"/>
<dbReference type="SUPFAM" id="SSF81321">
    <property type="entry name" value="Family A G protein-coupled receptor-like"/>
    <property type="match status" value="1"/>
</dbReference>
<gene>
    <name evidence="7" type="ORF">CRE_09198</name>
</gene>
<keyword evidence="3 5" id="KW-1133">Transmembrane helix</keyword>
<dbReference type="InterPro" id="IPR017452">
    <property type="entry name" value="GPCR_Rhodpsn_7TM"/>
</dbReference>
<feature type="transmembrane region" description="Helical" evidence="5">
    <location>
        <begin position="12"/>
        <end position="31"/>
    </location>
</feature>
<dbReference type="EMBL" id="DS268409">
    <property type="protein sequence ID" value="EFO95209.1"/>
    <property type="molecule type" value="Genomic_DNA"/>
</dbReference>
<feature type="transmembrane region" description="Helical" evidence="5">
    <location>
        <begin position="118"/>
        <end position="140"/>
    </location>
</feature>
<keyword evidence="8" id="KW-1185">Reference proteome</keyword>
<sequence length="267" mass="30883">MDTAYNQTAFALLPLSFVGFLVNWSVFYSYIRLSSMKHSFGYLSANQAFADAMHSTTFLLYFCPMVLLDQKFMKENSQHCGFVLLMCYELSVFTHFVISINRFCAVWTPFKYKKLFNINNTCVVILMIWVVVGTIDVLIYEYFCHVSYSEQSHSFVFYETVECQFIGWYVDFIKNSITVTIIMILDILTLVGVRQARLSISIKKDNCAISTREGRFLKQTVSQGTVFMLELLTYFVVPKLTEDIVVIFFSTSFAYVAVHVLDGYANW</sequence>
<evidence type="ECO:0000256" key="3">
    <source>
        <dbReference type="ARBA" id="ARBA00022989"/>
    </source>
</evidence>
<dbReference type="Proteomes" id="UP000008281">
    <property type="component" value="Unassembled WGS sequence"/>
</dbReference>
<dbReference type="PANTHER" id="PTHR23017:SF18">
    <property type="entry name" value="G-PROTEIN COUPLED RECEPTORS FAMILY 1 PROFILE DOMAIN-CONTAINING PROTEIN"/>
    <property type="match status" value="1"/>
</dbReference>
<dbReference type="OrthoDB" id="5825164at2759"/>
<comment type="subcellular location">
    <subcellularLocation>
        <location evidence="1">Membrane</location>
    </subcellularLocation>
</comment>
<dbReference type="eggNOG" id="ENOG502TJD9">
    <property type="taxonomic scope" value="Eukaryota"/>
</dbReference>
<dbReference type="Gene3D" id="1.20.1070.10">
    <property type="entry name" value="Rhodopsin 7-helix transmembrane proteins"/>
    <property type="match status" value="1"/>
</dbReference>
<dbReference type="CDD" id="cd00637">
    <property type="entry name" value="7tm_classA_rhodopsin-like"/>
    <property type="match status" value="1"/>
</dbReference>
<organism evidence="8">
    <name type="scientific">Caenorhabditis remanei</name>
    <name type="common">Caenorhabditis vulgaris</name>
    <dbReference type="NCBI Taxonomy" id="31234"/>
    <lineage>
        <taxon>Eukaryota</taxon>
        <taxon>Metazoa</taxon>
        <taxon>Ecdysozoa</taxon>
        <taxon>Nematoda</taxon>
        <taxon>Chromadorea</taxon>
        <taxon>Rhabditida</taxon>
        <taxon>Rhabditina</taxon>
        <taxon>Rhabditomorpha</taxon>
        <taxon>Rhabditoidea</taxon>
        <taxon>Rhabditidae</taxon>
        <taxon>Peloderinae</taxon>
        <taxon>Caenorhabditis</taxon>
    </lineage>
</organism>
<dbReference type="Pfam" id="PF10328">
    <property type="entry name" value="7TM_GPCR_Srx"/>
    <property type="match status" value="1"/>
</dbReference>
<evidence type="ECO:0000313" key="8">
    <source>
        <dbReference type="Proteomes" id="UP000008281"/>
    </source>
</evidence>
<evidence type="ECO:0000256" key="1">
    <source>
        <dbReference type="ARBA" id="ARBA00004370"/>
    </source>
</evidence>
<dbReference type="GO" id="GO:0016020">
    <property type="term" value="C:membrane"/>
    <property type="evidence" value="ECO:0007669"/>
    <property type="project" value="UniProtKB-SubCell"/>
</dbReference>
<feature type="transmembrane region" description="Helical" evidence="5">
    <location>
        <begin position="80"/>
        <end position="98"/>
    </location>
</feature>
<evidence type="ECO:0000259" key="6">
    <source>
        <dbReference type="PROSITE" id="PS50262"/>
    </source>
</evidence>
<accession>E3LHF5</accession>
<dbReference type="PROSITE" id="PS50262">
    <property type="entry name" value="G_PROTEIN_RECEP_F1_2"/>
    <property type="match status" value="1"/>
</dbReference>
<dbReference type="PANTHER" id="PTHR23017">
    <property type="entry name" value="SERPENTINE RECEPTOR, CLASS X"/>
    <property type="match status" value="1"/>
</dbReference>
<feature type="transmembrane region" description="Helical" evidence="5">
    <location>
        <begin position="176"/>
        <end position="193"/>
    </location>
</feature>
<evidence type="ECO:0000256" key="2">
    <source>
        <dbReference type="ARBA" id="ARBA00022692"/>
    </source>
</evidence>
<proteinExistence type="predicted"/>
<name>E3LHF5_CAERE</name>
<feature type="transmembrane region" description="Helical" evidence="5">
    <location>
        <begin position="244"/>
        <end position="265"/>
    </location>
</feature>
<dbReference type="InParanoid" id="E3LHF5"/>